<organism evidence="1 2">
    <name type="scientific">Methanosarcina mazei Tuc01</name>
    <dbReference type="NCBI Taxonomy" id="1236903"/>
    <lineage>
        <taxon>Archaea</taxon>
        <taxon>Methanobacteriati</taxon>
        <taxon>Methanobacteriota</taxon>
        <taxon>Stenosarchaea group</taxon>
        <taxon>Methanomicrobia</taxon>
        <taxon>Methanosarcinales</taxon>
        <taxon>Methanosarcinaceae</taxon>
        <taxon>Methanosarcina</taxon>
    </lineage>
</organism>
<dbReference type="AlphaFoldDB" id="M1Q3Q7"/>
<evidence type="ECO:0000313" key="2">
    <source>
        <dbReference type="Proteomes" id="UP000011718"/>
    </source>
</evidence>
<proteinExistence type="predicted"/>
<dbReference type="Proteomes" id="UP000011718">
    <property type="component" value="Chromosome"/>
</dbReference>
<protein>
    <submittedName>
        <fullName evidence="1">Uncharacterized protein</fullName>
    </submittedName>
</protein>
<sequence>MRKAFLFSENRIKSSKFGFIYYRRPEIEERFFSGFGSL</sequence>
<name>M1Q3Q7_METMZ</name>
<accession>M1Q3Q7</accession>
<dbReference type="EMBL" id="CP004144">
    <property type="protein sequence ID" value="AGF96900.1"/>
    <property type="molecule type" value="Genomic_DNA"/>
</dbReference>
<dbReference type="KEGG" id="mmaz:MmTuc01_1536"/>
<gene>
    <name evidence="1" type="ORF">MmTuc01_1536</name>
</gene>
<reference evidence="1 2" key="1">
    <citation type="journal article" date="2013" name="Genome Announc.">
        <title>Complete Genome of a Methanosarcina mazei Strain Isolated from Sediment Samples from an Amazonian Flooded Area.</title>
        <authorList>
            <person name="Assis das Gracas D."/>
            <person name="Thiago Juca Ramos R."/>
            <person name="Vieira Araujo A.C."/>
            <person name="Zahlouth R."/>
            <person name="Ribeiro Carneiro A."/>
            <person name="Souza Lopes T."/>
            <person name="Azevedo Barauna R."/>
            <person name="Azevedo V."/>
            <person name="Cruz Schneider M.P."/>
            <person name="Pellizari V.H."/>
            <person name="Silva A."/>
        </authorList>
    </citation>
    <scope>NUCLEOTIDE SEQUENCE [LARGE SCALE GENOMIC DNA]</scope>
    <source>
        <strain evidence="1 2">Tuc01</strain>
    </source>
</reference>
<dbReference type="HOGENOM" id="CLU_3322968_0_0_2"/>
<evidence type="ECO:0000313" key="1">
    <source>
        <dbReference type="EMBL" id="AGF96900.1"/>
    </source>
</evidence>
<dbReference type="BioCyc" id="MMAZ1236903:G139K-1466-MONOMER"/>